<dbReference type="AlphaFoldDB" id="A0A2A6B6D3"/>
<keyword evidence="4" id="KW-0460">Magnesium</keyword>
<keyword evidence="4" id="KW-0963">Cytoplasm</keyword>
<dbReference type="Gene3D" id="1.10.8.60">
    <property type="match status" value="1"/>
</dbReference>
<dbReference type="PANTHER" id="PTHR23078">
    <property type="entry name" value="VESICULAR-FUSION PROTEIN NSF"/>
    <property type="match status" value="1"/>
</dbReference>
<keyword evidence="6" id="KW-1133">Transmembrane helix</keyword>
<evidence type="ECO:0000256" key="6">
    <source>
        <dbReference type="SAM" id="Phobius"/>
    </source>
</evidence>
<dbReference type="SUPFAM" id="SSF52540">
    <property type="entry name" value="P-loop containing nucleoside triphosphate hydrolases"/>
    <property type="match status" value="1"/>
</dbReference>
<feature type="transmembrane region" description="Helical" evidence="6">
    <location>
        <begin position="6"/>
        <end position="31"/>
    </location>
</feature>
<dbReference type="GO" id="GO:0046872">
    <property type="term" value="F:metal ion binding"/>
    <property type="evidence" value="ECO:0007669"/>
    <property type="project" value="UniProtKB-UniRule"/>
</dbReference>
<evidence type="ECO:0000256" key="3">
    <source>
        <dbReference type="ARBA" id="ARBA00022840"/>
    </source>
</evidence>
<keyword evidence="4" id="KW-0653">Protein transport</keyword>
<sequence>PAMPQLALAIFCAVTISSLVPGIVGAIYCAWTRRKQRKRTPTYDLNIPIDYNALGIGGLDKELTEIRRRALASRTLSPQEVEEMEIEHVRGILLYGPPGTGKTLIARKIGGLLKAASTKIVNGPEILDKYVGVSEQRIRELFAAAECDQDRQGANSGLHVIIFDEIDAICKKRGEMDNHVNDTIVDQLLAKMDGIEQLNNILVIGITNLPELLDSALLRPGRFEIQMKVINLPDEAGRLQIFEIRTAKLKENNKLDGSVNLKELAKKTKQYSGAGIAGLITMADFKRALGEKPKKKEEKDQNEQNVDESSSLKKSEEKEEKANMTLSKKKTYNPIKRVRHYVAKKTCDALRGD</sequence>
<comment type="function">
    <text evidence="4">Required for vesicle-mediated transport. Catalyzes the fusion of transport vesicles within the Golgi cisternae. Is also required for transport from the endoplasmic reticulum to the Golgi stack. Seems to function as a fusion protein required for the delivery of cargo proteins to all compartments of the Golgi stack independent of vesicle origin.</text>
</comment>
<keyword evidence="3 4" id="KW-0067">ATP-binding</keyword>
<dbReference type="EC" id="3.6.4.6" evidence="4"/>
<dbReference type="Gene3D" id="3.40.50.300">
    <property type="entry name" value="P-loop containing nucleotide triphosphate hydrolases"/>
    <property type="match status" value="1"/>
</dbReference>
<evidence type="ECO:0000256" key="2">
    <source>
        <dbReference type="ARBA" id="ARBA00022741"/>
    </source>
</evidence>
<comment type="subcellular location">
    <subcellularLocation>
        <location evidence="4">Cytoplasm</location>
    </subcellularLocation>
</comment>
<keyword evidence="2 4" id="KW-0547">Nucleotide-binding</keyword>
<dbReference type="InterPro" id="IPR039812">
    <property type="entry name" value="Vesicle-fus_ATPase"/>
</dbReference>
<dbReference type="GO" id="GO:0005524">
    <property type="term" value="F:ATP binding"/>
    <property type="evidence" value="ECO:0007669"/>
    <property type="project" value="UniProtKB-UniRule"/>
</dbReference>
<protein>
    <recommendedName>
        <fullName evidence="4">Vesicle-fusing ATPase</fullName>
        <ecNumber evidence="4">3.6.4.6</ecNumber>
    </recommendedName>
</protein>
<name>A0A2A6B6D3_PRIPA</name>
<keyword evidence="8" id="KW-1185">Reference proteome</keyword>
<evidence type="ECO:0000256" key="4">
    <source>
        <dbReference type="RuleBase" id="RU367045"/>
    </source>
</evidence>
<keyword evidence="6" id="KW-0812">Transmembrane</keyword>
<dbReference type="InterPro" id="IPR027417">
    <property type="entry name" value="P-loop_NTPase"/>
</dbReference>
<reference evidence="8" key="1">
    <citation type="journal article" date="2008" name="Nat. Genet.">
        <title>The Pristionchus pacificus genome provides a unique perspective on nematode lifestyle and parasitism.</title>
        <authorList>
            <person name="Dieterich C."/>
            <person name="Clifton S.W."/>
            <person name="Schuster L.N."/>
            <person name="Chinwalla A."/>
            <person name="Delehaunty K."/>
            <person name="Dinkelacker I."/>
            <person name="Fulton L."/>
            <person name="Fulton R."/>
            <person name="Godfrey J."/>
            <person name="Minx P."/>
            <person name="Mitreva M."/>
            <person name="Roeseler W."/>
            <person name="Tian H."/>
            <person name="Witte H."/>
            <person name="Yang S.P."/>
            <person name="Wilson R.K."/>
            <person name="Sommer R.J."/>
        </authorList>
    </citation>
    <scope>NUCLEOTIDE SEQUENCE [LARGE SCALE GENOMIC DNA]</scope>
    <source>
        <strain evidence="8">PS312</strain>
    </source>
</reference>
<keyword evidence="6" id="KW-0472">Membrane</keyword>
<dbReference type="GO" id="GO:0035494">
    <property type="term" value="P:SNARE complex disassembly"/>
    <property type="evidence" value="ECO:0007669"/>
    <property type="project" value="InterPro"/>
</dbReference>
<gene>
    <name evidence="7" type="primary">WBGene00094175</name>
</gene>
<dbReference type="PANTHER" id="PTHR23078:SF3">
    <property type="entry name" value="VESICLE-FUSING ATPASE"/>
    <property type="match status" value="1"/>
</dbReference>
<dbReference type="Proteomes" id="UP000005239">
    <property type="component" value="Unassembled WGS sequence"/>
</dbReference>
<accession>A0A8R1U692</accession>
<dbReference type="InterPro" id="IPR003593">
    <property type="entry name" value="AAA+_ATPase"/>
</dbReference>
<dbReference type="OrthoDB" id="9982946at2759"/>
<comment type="cofactor">
    <cofactor evidence="4">
        <name>Mg(2+)</name>
        <dbReference type="ChEBI" id="CHEBI:18420"/>
    </cofactor>
    <text evidence="4">Binds 1 Mg(2+) ion per subunit.</text>
</comment>
<keyword evidence="4" id="KW-0813">Transport</keyword>
<keyword evidence="4" id="KW-0931">ER-Golgi transport</keyword>
<dbReference type="Pfam" id="PF00004">
    <property type="entry name" value="AAA"/>
    <property type="match status" value="1"/>
</dbReference>
<evidence type="ECO:0000313" key="7">
    <source>
        <dbReference type="EnsemblMetazoa" id="PPA04621.1"/>
    </source>
</evidence>
<comment type="similarity">
    <text evidence="1 4">Belongs to the AAA ATPase family.</text>
</comment>
<dbReference type="SMART" id="SM00382">
    <property type="entry name" value="AAA"/>
    <property type="match status" value="1"/>
</dbReference>
<dbReference type="GO" id="GO:0005737">
    <property type="term" value="C:cytoplasm"/>
    <property type="evidence" value="ECO:0007669"/>
    <property type="project" value="UniProtKB-SubCell"/>
</dbReference>
<dbReference type="GO" id="GO:0015031">
    <property type="term" value="P:protein transport"/>
    <property type="evidence" value="ECO:0007669"/>
    <property type="project" value="UniProtKB-KW"/>
</dbReference>
<feature type="compositionally biased region" description="Basic and acidic residues" evidence="5">
    <location>
        <begin position="310"/>
        <end position="322"/>
    </location>
</feature>
<keyword evidence="4" id="KW-0479">Metal-binding</keyword>
<feature type="region of interest" description="Disordered" evidence="5">
    <location>
        <begin position="291"/>
        <end position="335"/>
    </location>
</feature>
<evidence type="ECO:0000313" key="8">
    <source>
        <dbReference type="Proteomes" id="UP000005239"/>
    </source>
</evidence>
<reference evidence="7" key="2">
    <citation type="submission" date="2022-06" db="UniProtKB">
        <authorList>
            <consortium name="EnsemblMetazoa"/>
        </authorList>
    </citation>
    <scope>IDENTIFICATION</scope>
    <source>
        <strain evidence="7">PS312</strain>
    </source>
</reference>
<keyword evidence="4" id="KW-0378">Hydrolase</keyword>
<dbReference type="EnsemblMetazoa" id="PPA04621.1">
    <property type="protein sequence ID" value="PPA04621.1"/>
    <property type="gene ID" value="WBGene00094175"/>
</dbReference>
<dbReference type="GO" id="GO:0016887">
    <property type="term" value="F:ATP hydrolysis activity"/>
    <property type="evidence" value="ECO:0007669"/>
    <property type="project" value="InterPro"/>
</dbReference>
<dbReference type="FunFam" id="1.10.8.60:FF:000127">
    <property type="entry name" value="Vesicular-fusion protein SEC18"/>
    <property type="match status" value="1"/>
</dbReference>
<feature type="compositionally biased region" description="Basic and acidic residues" evidence="5">
    <location>
        <begin position="291"/>
        <end position="302"/>
    </location>
</feature>
<organism evidence="7 8">
    <name type="scientific">Pristionchus pacificus</name>
    <name type="common">Parasitic nematode worm</name>
    <dbReference type="NCBI Taxonomy" id="54126"/>
    <lineage>
        <taxon>Eukaryota</taxon>
        <taxon>Metazoa</taxon>
        <taxon>Ecdysozoa</taxon>
        <taxon>Nematoda</taxon>
        <taxon>Chromadorea</taxon>
        <taxon>Rhabditida</taxon>
        <taxon>Rhabditina</taxon>
        <taxon>Diplogasteromorpha</taxon>
        <taxon>Diplogasteroidea</taxon>
        <taxon>Neodiplogasteridae</taxon>
        <taxon>Pristionchus</taxon>
    </lineage>
</organism>
<comment type="catalytic activity">
    <reaction evidence="4">
        <text>ATP + H2O = ADP + phosphate + H(+)</text>
        <dbReference type="Rhea" id="RHEA:13065"/>
        <dbReference type="ChEBI" id="CHEBI:15377"/>
        <dbReference type="ChEBI" id="CHEBI:15378"/>
        <dbReference type="ChEBI" id="CHEBI:30616"/>
        <dbReference type="ChEBI" id="CHEBI:43474"/>
        <dbReference type="ChEBI" id="CHEBI:456216"/>
        <dbReference type="EC" id="3.6.4.6"/>
    </reaction>
</comment>
<evidence type="ECO:0000256" key="1">
    <source>
        <dbReference type="ARBA" id="ARBA00006914"/>
    </source>
</evidence>
<dbReference type="InterPro" id="IPR003959">
    <property type="entry name" value="ATPase_AAA_core"/>
</dbReference>
<dbReference type="FunFam" id="3.40.50.300:FF:002986">
    <property type="entry name" value="AAA family ATPase, putative"/>
    <property type="match status" value="1"/>
</dbReference>
<evidence type="ECO:0000256" key="5">
    <source>
        <dbReference type="SAM" id="MobiDB-lite"/>
    </source>
</evidence>
<accession>A0A2A6B6D3</accession>
<proteinExistence type="inferred from homology"/>